<evidence type="ECO:0000313" key="3">
    <source>
        <dbReference type="EMBL" id="KAK5256694.1"/>
    </source>
</evidence>
<feature type="region of interest" description="Disordered" evidence="2">
    <location>
        <begin position="24"/>
        <end position="89"/>
    </location>
</feature>
<dbReference type="InterPro" id="IPR001138">
    <property type="entry name" value="Zn2Cys6_DnaBD"/>
</dbReference>
<evidence type="ECO:0000256" key="1">
    <source>
        <dbReference type="ARBA" id="ARBA00023242"/>
    </source>
</evidence>
<dbReference type="Proteomes" id="UP001357485">
    <property type="component" value="Unassembled WGS sequence"/>
</dbReference>
<keyword evidence="4" id="KW-1185">Reference proteome</keyword>
<feature type="compositionally biased region" description="Polar residues" evidence="2">
    <location>
        <begin position="76"/>
        <end position="85"/>
    </location>
</feature>
<sequence>MRNHSLDNLRAIFRKDLNILELRSQGHATPPGATHERPVRPVLSDRLDPTGMPDDSPNTTLQEGELWDETGDDANSESVASSVSHHTAPREAPKPLVMLTTCLQCDLKHLPCNRGLPACSRCIRANEGESCLPRRLKTFEDLKAGLYPNATTVYVDIPSDSLVTREKKKTAAQELLETRQVNAHKENWILPNVAGMRGRYPLATIKSHVLALRRKECEAAKVSDAAGQRVKGGKVR</sequence>
<keyword evidence="1" id="KW-0539">Nucleus</keyword>
<dbReference type="InterPro" id="IPR036864">
    <property type="entry name" value="Zn2-C6_fun-type_DNA-bd_sf"/>
</dbReference>
<dbReference type="EMBL" id="JAVRRA010008425">
    <property type="protein sequence ID" value="KAK5256694.1"/>
    <property type="molecule type" value="Genomic_DNA"/>
</dbReference>
<protein>
    <recommendedName>
        <fullName evidence="5">Zn(2)-C6 fungal-type domain-containing protein</fullName>
    </recommendedName>
</protein>
<feature type="compositionally biased region" description="Acidic residues" evidence="2">
    <location>
        <begin position="65"/>
        <end position="75"/>
    </location>
</feature>
<dbReference type="SUPFAM" id="SSF57701">
    <property type="entry name" value="Zn2/Cys6 DNA-binding domain"/>
    <property type="match status" value="1"/>
</dbReference>
<proteinExistence type="predicted"/>
<organism evidence="3 4">
    <name type="scientific">Cryomyces antarcticus</name>
    <dbReference type="NCBI Taxonomy" id="329879"/>
    <lineage>
        <taxon>Eukaryota</taxon>
        <taxon>Fungi</taxon>
        <taxon>Dikarya</taxon>
        <taxon>Ascomycota</taxon>
        <taxon>Pezizomycotina</taxon>
        <taxon>Dothideomycetes</taxon>
        <taxon>Dothideomycetes incertae sedis</taxon>
        <taxon>Cryomyces</taxon>
    </lineage>
</organism>
<accession>A0ABR0LYR1</accession>
<comment type="caution">
    <text evidence="3">The sequence shown here is derived from an EMBL/GenBank/DDBJ whole genome shotgun (WGS) entry which is preliminary data.</text>
</comment>
<evidence type="ECO:0008006" key="5">
    <source>
        <dbReference type="Google" id="ProtNLM"/>
    </source>
</evidence>
<evidence type="ECO:0000313" key="4">
    <source>
        <dbReference type="Proteomes" id="UP001357485"/>
    </source>
</evidence>
<evidence type="ECO:0000256" key="2">
    <source>
        <dbReference type="SAM" id="MobiDB-lite"/>
    </source>
</evidence>
<dbReference type="CDD" id="cd00067">
    <property type="entry name" value="GAL4"/>
    <property type="match status" value="1"/>
</dbReference>
<feature type="compositionally biased region" description="Basic and acidic residues" evidence="2">
    <location>
        <begin position="34"/>
        <end position="48"/>
    </location>
</feature>
<name>A0ABR0LYR1_9PEZI</name>
<reference evidence="3 4" key="1">
    <citation type="submission" date="2023-08" db="EMBL/GenBank/DDBJ databases">
        <title>Black Yeasts Isolated from many extreme environments.</title>
        <authorList>
            <person name="Coleine C."/>
            <person name="Stajich J.E."/>
            <person name="Selbmann L."/>
        </authorList>
    </citation>
    <scope>NUCLEOTIDE SEQUENCE [LARGE SCALE GENOMIC DNA]</scope>
    <source>
        <strain evidence="3 4">CCFEE 536</strain>
    </source>
</reference>
<gene>
    <name evidence="3" type="ORF">LTR16_002638</name>
</gene>